<dbReference type="Gene3D" id="1.10.1200.50">
    <property type="entry name" value="Glycerol-3-phosphate acyltransferase, alpha helical bundle, N-terminal"/>
    <property type="match status" value="1"/>
</dbReference>
<dbReference type="OrthoDB" id="785296at2759"/>
<evidence type="ECO:0000256" key="8">
    <source>
        <dbReference type="ARBA" id="ARBA00023209"/>
    </source>
</evidence>
<comment type="pathway">
    <text evidence="2">Lipid metabolism.</text>
</comment>
<dbReference type="InterPro" id="IPR023083">
    <property type="entry name" value="G3P_O-acylTrfase_N"/>
</dbReference>
<dbReference type="PANTHER" id="PTHR35695:SF1">
    <property type="entry name" value="GLYCEROL-3-PHOSPHATE ACYLTRANSFERASE, CHLOROPLASTIC"/>
    <property type="match status" value="1"/>
</dbReference>
<dbReference type="Proteomes" id="UP000541444">
    <property type="component" value="Unassembled WGS sequence"/>
</dbReference>
<evidence type="ECO:0000256" key="9">
    <source>
        <dbReference type="ARBA" id="ARBA00023264"/>
    </source>
</evidence>
<keyword evidence="7" id="KW-0443">Lipid metabolism</keyword>
<evidence type="ECO:0000256" key="5">
    <source>
        <dbReference type="ARBA" id="ARBA00022516"/>
    </source>
</evidence>
<evidence type="ECO:0000256" key="4">
    <source>
        <dbReference type="ARBA" id="ARBA00013113"/>
    </source>
</evidence>
<evidence type="ECO:0000313" key="13">
    <source>
        <dbReference type="Proteomes" id="UP000541444"/>
    </source>
</evidence>
<keyword evidence="5" id="KW-0444">Lipid biosynthesis</keyword>
<keyword evidence="10" id="KW-0012">Acyltransferase</keyword>
<protein>
    <recommendedName>
        <fullName evidence="4">glycerol-3-phosphate 1-O-acyltransferase</fullName>
        <ecNumber evidence="4">2.3.1.15</ecNumber>
    </recommendedName>
</protein>
<dbReference type="UniPathway" id="UPA00557">
    <property type="reaction ID" value="UER00612"/>
</dbReference>
<feature type="domain" description="Glycerol-3-phosphate O-acyltransferase alpha-helical bundle N-terminal" evidence="11">
    <location>
        <begin position="126"/>
        <end position="170"/>
    </location>
</feature>
<dbReference type="EC" id="2.3.1.15" evidence="4"/>
<proteinExistence type="inferred from homology"/>
<dbReference type="InterPro" id="IPR038114">
    <property type="entry name" value="GPAT_N_sf"/>
</dbReference>
<evidence type="ECO:0000313" key="12">
    <source>
        <dbReference type="EMBL" id="KAF6148578.1"/>
    </source>
</evidence>
<evidence type="ECO:0000256" key="10">
    <source>
        <dbReference type="ARBA" id="ARBA00023315"/>
    </source>
</evidence>
<name>A0A7J7M1C6_9MAGN</name>
<keyword evidence="13" id="KW-1185">Reference proteome</keyword>
<evidence type="ECO:0000259" key="11">
    <source>
        <dbReference type="Pfam" id="PF14829"/>
    </source>
</evidence>
<dbReference type="InterPro" id="IPR016222">
    <property type="entry name" value="G3P_O-acylTrfase_chlp"/>
</dbReference>
<dbReference type="GO" id="GO:0016024">
    <property type="term" value="P:CDP-diacylglycerol biosynthetic process"/>
    <property type="evidence" value="ECO:0007669"/>
    <property type="project" value="UniProtKB-UniPathway"/>
</dbReference>
<dbReference type="GO" id="GO:0004366">
    <property type="term" value="F:glycerol-3-phosphate O-acyltransferase activity"/>
    <property type="evidence" value="ECO:0007669"/>
    <property type="project" value="UniProtKB-EC"/>
</dbReference>
<dbReference type="AlphaFoldDB" id="A0A7J7M1C6"/>
<keyword evidence="8" id="KW-0594">Phospholipid biosynthesis</keyword>
<reference evidence="12 13" key="1">
    <citation type="journal article" date="2020" name="IScience">
        <title>Genome Sequencing of the Endangered Kingdonia uniflora (Circaeasteraceae, Ranunculales) Reveals Potential Mechanisms of Evolutionary Specialization.</title>
        <authorList>
            <person name="Sun Y."/>
            <person name="Deng T."/>
            <person name="Zhang A."/>
            <person name="Moore M.J."/>
            <person name="Landis J.B."/>
            <person name="Lin N."/>
            <person name="Zhang H."/>
            <person name="Zhang X."/>
            <person name="Huang J."/>
            <person name="Zhang X."/>
            <person name="Sun H."/>
            <person name="Wang H."/>
        </authorList>
    </citation>
    <scope>NUCLEOTIDE SEQUENCE [LARGE SCALE GENOMIC DNA]</scope>
    <source>
        <strain evidence="12">TB1705</strain>
        <tissue evidence="12">Leaf</tissue>
    </source>
</reference>
<gene>
    <name evidence="12" type="ORF">GIB67_042537</name>
</gene>
<evidence type="ECO:0000256" key="6">
    <source>
        <dbReference type="ARBA" id="ARBA00022679"/>
    </source>
</evidence>
<accession>A0A7J7M1C6</accession>
<dbReference type="EMBL" id="JACGCM010001844">
    <property type="protein sequence ID" value="KAF6148578.1"/>
    <property type="molecule type" value="Genomic_DNA"/>
</dbReference>
<evidence type="ECO:0000256" key="3">
    <source>
        <dbReference type="ARBA" id="ARBA00007937"/>
    </source>
</evidence>
<comment type="caution">
    <text evidence="12">The sequence shown here is derived from an EMBL/GenBank/DDBJ whole genome shotgun (WGS) entry which is preliminary data.</text>
</comment>
<dbReference type="GO" id="GO:0009570">
    <property type="term" value="C:chloroplast stroma"/>
    <property type="evidence" value="ECO:0007669"/>
    <property type="project" value="TreeGrafter"/>
</dbReference>
<dbReference type="PANTHER" id="PTHR35695">
    <property type="entry name" value="GLYCEROL-3-PHOSPHATE ACYLTRANSFERASE, CHLOROPLASTIC"/>
    <property type="match status" value="1"/>
</dbReference>
<keyword evidence="6" id="KW-0808">Transferase</keyword>
<dbReference type="Pfam" id="PF14829">
    <property type="entry name" value="GPAT_N"/>
    <property type="match status" value="1"/>
</dbReference>
<keyword evidence="9" id="KW-1208">Phospholipid metabolism</keyword>
<evidence type="ECO:0000256" key="2">
    <source>
        <dbReference type="ARBA" id="ARBA00005189"/>
    </source>
</evidence>
<organism evidence="12 13">
    <name type="scientific">Kingdonia uniflora</name>
    <dbReference type="NCBI Taxonomy" id="39325"/>
    <lineage>
        <taxon>Eukaryota</taxon>
        <taxon>Viridiplantae</taxon>
        <taxon>Streptophyta</taxon>
        <taxon>Embryophyta</taxon>
        <taxon>Tracheophyta</taxon>
        <taxon>Spermatophyta</taxon>
        <taxon>Magnoliopsida</taxon>
        <taxon>Ranunculales</taxon>
        <taxon>Circaeasteraceae</taxon>
        <taxon>Kingdonia</taxon>
    </lineage>
</organism>
<sequence>MVDAITSNTTTTTTMGNVSNPMYEKARIHLKFEVIWFFFSHIMLIVSSYSSPSSSVCVSISKTRVSSGVSRFSSARIWSNSSTVVKYGVRCCSCVSKSRKVKVGSMAELVEDKESVEDNVVIGGHSRCFIDAESEEELLSGVRKETKAGRLPSNVAAGLEELYKNYRSAVKTNP</sequence>
<comment type="similarity">
    <text evidence="3">Belongs to the GPAT/DAPAT family.</text>
</comment>
<comment type="pathway">
    <text evidence="1">Phospholipid metabolism; CDP-diacylglycerol biosynthesis; CDP-diacylglycerol from sn-glycerol 3-phosphate: step 1/3.</text>
</comment>
<evidence type="ECO:0000256" key="1">
    <source>
        <dbReference type="ARBA" id="ARBA00004765"/>
    </source>
</evidence>
<evidence type="ECO:0000256" key="7">
    <source>
        <dbReference type="ARBA" id="ARBA00023098"/>
    </source>
</evidence>
<dbReference type="GO" id="GO:0006655">
    <property type="term" value="P:phosphatidylglycerol biosynthetic process"/>
    <property type="evidence" value="ECO:0007669"/>
    <property type="project" value="TreeGrafter"/>
</dbReference>